<dbReference type="GeneID" id="109260748"/>
<dbReference type="GO" id="GO:0045087">
    <property type="term" value="P:innate immune response"/>
    <property type="evidence" value="ECO:0007669"/>
    <property type="project" value="InterPro"/>
</dbReference>
<dbReference type="GO" id="GO:0005576">
    <property type="term" value="C:extracellular region"/>
    <property type="evidence" value="ECO:0007669"/>
    <property type="project" value="UniProtKB-SubCell"/>
</dbReference>
<accession>A0A9V1F3T3</accession>
<organism evidence="8 9">
    <name type="scientific">Panthera pardus</name>
    <name type="common">Leopard</name>
    <name type="synonym">Felis pardus</name>
    <dbReference type="NCBI Taxonomy" id="9691"/>
    <lineage>
        <taxon>Eukaryota</taxon>
        <taxon>Metazoa</taxon>
        <taxon>Chordata</taxon>
        <taxon>Craniata</taxon>
        <taxon>Vertebrata</taxon>
        <taxon>Euteleostomi</taxon>
        <taxon>Mammalia</taxon>
        <taxon>Eutheria</taxon>
        <taxon>Laurasiatheria</taxon>
        <taxon>Carnivora</taxon>
        <taxon>Feliformia</taxon>
        <taxon>Felidae</taxon>
        <taxon>Pantherinae</taxon>
        <taxon>Panthera</taxon>
    </lineage>
</organism>
<name>A0A9V1F3T3_PANPR</name>
<dbReference type="GO" id="GO:0042742">
    <property type="term" value="P:defense response to bacterium"/>
    <property type="evidence" value="ECO:0007669"/>
    <property type="project" value="UniProtKB-UniRule"/>
</dbReference>
<evidence type="ECO:0000256" key="6">
    <source>
        <dbReference type="RuleBase" id="RU231113"/>
    </source>
</evidence>
<keyword evidence="6" id="KW-0211">Defensin</keyword>
<evidence type="ECO:0000256" key="1">
    <source>
        <dbReference type="ARBA" id="ARBA00004613"/>
    </source>
</evidence>
<dbReference type="OrthoDB" id="9511204at2759"/>
<keyword evidence="4" id="KW-0732">Signal</keyword>
<dbReference type="InterPro" id="IPR025933">
    <property type="entry name" value="Beta_defensin_dom"/>
</dbReference>
<sequence length="123" mass="13891">MEHVNVLSLLIHFIDQVYSPLLSNISEPPVLSQRSQTSEESSPEMTLTRKMSYIVFAFFFIFAQFPSGCQAGLEYSKPLPGGDFAACEPCRLGRGKCRKMCTEDEKPVGHCKLNFFCCRRKVS</sequence>
<keyword evidence="5" id="KW-1015">Disulfide bond</keyword>
<evidence type="ECO:0000313" key="8">
    <source>
        <dbReference type="Proteomes" id="UP001165780"/>
    </source>
</evidence>
<feature type="domain" description="Beta-defensin" evidence="7">
    <location>
        <begin position="90"/>
        <end position="118"/>
    </location>
</feature>
<reference evidence="9" key="1">
    <citation type="submission" date="2025-08" db="UniProtKB">
        <authorList>
            <consortium name="RefSeq"/>
        </authorList>
    </citation>
    <scope>IDENTIFICATION</scope>
    <source>
        <tissue evidence="9">Whole blood</tissue>
    </source>
</reference>
<protein>
    <recommendedName>
        <fullName evidence="6">Beta-defensin</fullName>
    </recommendedName>
</protein>
<evidence type="ECO:0000313" key="9">
    <source>
        <dbReference type="RefSeq" id="XP_019294718.1"/>
    </source>
</evidence>
<dbReference type="KEGG" id="ppad:109260748"/>
<dbReference type="AlphaFoldDB" id="A0A9V1F3T3"/>
<keyword evidence="6" id="KW-0929">Antimicrobial</keyword>
<keyword evidence="8" id="KW-1185">Reference proteome</keyword>
<dbReference type="RefSeq" id="XP_019294718.1">
    <property type="nucleotide sequence ID" value="XM_019439173.2"/>
</dbReference>
<proteinExistence type="inferred from homology"/>
<dbReference type="Proteomes" id="UP001165780">
    <property type="component" value="Unplaced"/>
</dbReference>
<keyword evidence="3 6" id="KW-0964">Secreted</keyword>
<gene>
    <name evidence="9" type="primary">LOC109260748</name>
</gene>
<evidence type="ECO:0000256" key="5">
    <source>
        <dbReference type="ARBA" id="ARBA00023157"/>
    </source>
</evidence>
<evidence type="ECO:0000256" key="3">
    <source>
        <dbReference type="ARBA" id="ARBA00022525"/>
    </source>
</evidence>
<evidence type="ECO:0000256" key="2">
    <source>
        <dbReference type="ARBA" id="ARBA00007371"/>
    </source>
</evidence>
<keyword evidence="6" id="KW-0044">Antibiotic</keyword>
<evidence type="ECO:0000259" key="7">
    <source>
        <dbReference type="Pfam" id="PF13841"/>
    </source>
</evidence>
<evidence type="ECO:0000256" key="4">
    <source>
        <dbReference type="ARBA" id="ARBA00022729"/>
    </source>
</evidence>
<comment type="subcellular location">
    <subcellularLocation>
        <location evidence="1 6">Secreted</location>
    </subcellularLocation>
</comment>
<comment type="function">
    <text evidence="6">Has antibacterial activity.</text>
</comment>
<dbReference type="Pfam" id="PF13841">
    <property type="entry name" value="Defensin_beta_2"/>
    <property type="match status" value="1"/>
</dbReference>
<comment type="similarity">
    <text evidence="2 6">Belongs to the beta-defensin family.</text>
</comment>